<feature type="signal peptide" evidence="2">
    <location>
        <begin position="1"/>
        <end position="19"/>
    </location>
</feature>
<reference evidence="3" key="1">
    <citation type="journal article" date="2021" name="PeerJ">
        <title>Extensive microbial diversity within the chicken gut microbiome revealed by metagenomics and culture.</title>
        <authorList>
            <person name="Gilroy R."/>
            <person name="Ravi A."/>
            <person name="Getino M."/>
            <person name="Pursley I."/>
            <person name="Horton D.L."/>
            <person name="Alikhan N.F."/>
            <person name="Baker D."/>
            <person name="Gharbi K."/>
            <person name="Hall N."/>
            <person name="Watson M."/>
            <person name="Adriaenssens E.M."/>
            <person name="Foster-Nyarko E."/>
            <person name="Jarju S."/>
            <person name="Secka A."/>
            <person name="Antonio M."/>
            <person name="Oren A."/>
            <person name="Chaudhuri R.R."/>
            <person name="La Ragione R."/>
            <person name="Hildebrand F."/>
            <person name="Pallen M.J."/>
        </authorList>
    </citation>
    <scope>NUCLEOTIDE SEQUENCE</scope>
    <source>
        <strain evidence="3">CHK121-7720</strain>
    </source>
</reference>
<evidence type="ECO:0000256" key="2">
    <source>
        <dbReference type="SAM" id="SignalP"/>
    </source>
</evidence>
<sequence length="318" mass="36441">MKRIVLLFLIGMSISVVSAQTLKKQNQMLKDSIGVMQKAIDEKTTANDVLSKENATLKSRHAQLQASKDSLDGAQKSLLGKYKELSVENDQLKDSLFVYRNENKSLRNQVDSLNTSLANLTEEMNAKLDYLAKQEKIWSRKKYFNIGYGMLSLNRGKEYETLHSNFAVSIARGKTYYLHKQPILGMIKFGLDWTFFDIAVAQYEEETRESLGQDNDDSDIYKGEIAMQFGPSITVNPVDFLKVNLYFRYDPTYSMMFNTDGNEFKGNYGSYFNTGLAASYKVISLGFEYRWGSTSYKIDGENQTWKTSGTYLYLSFRF</sequence>
<dbReference type="EMBL" id="DYUD01000023">
    <property type="protein sequence ID" value="HJG89273.1"/>
    <property type="molecule type" value="Genomic_DNA"/>
</dbReference>
<feature type="chain" id="PRO_5037425462" description="Outer membrane protein beta-barrel domain-containing protein" evidence="2">
    <location>
        <begin position="20"/>
        <end position="318"/>
    </location>
</feature>
<proteinExistence type="predicted"/>
<dbReference type="Gene3D" id="1.20.5.1000">
    <property type="entry name" value="arf6 gtpase in complex with a specific effector, jip4"/>
    <property type="match status" value="1"/>
</dbReference>
<accession>A0A921SV46</accession>
<reference evidence="3" key="2">
    <citation type="submission" date="2021-09" db="EMBL/GenBank/DDBJ databases">
        <authorList>
            <person name="Gilroy R."/>
        </authorList>
    </citation>
    <scope>NUCLEOTIDE SEQUENCE</scope>
    <source>
        <strain evidence="3">CHK121-7720</strain>
    </source>
</reference>
<evidence type="ECO:0000313" key="3">
    <source>
        <dbReference type="EMBL" id="HJG89273.1"/>
    </source>
</evidence>
<dbReference type="Proteomes" id="UP000757103">
    <property type="component" value="Unassembled WGS sequence"/>
</dbReference>
<evidence type="ECO:0000313" key="4">
    <source>
        <dbReference type="Proteomes" id="UP000757103"/>
    </source>
</evidence>
<gene>
    <name evidence="3" type="ORF">K8U91_07375</name>
</gene>
<protein>
    <recommendedName>
        <fullName evidence="5">Outer membrane protein beta-barrel domain-containing protein</fullName>
    </recommendedName>
</protein>
<evidence type="ECO:0000256" key="1">
    <source>
        <dbReference type="SAM" id="Coils"/>
    </source>
</evidence>
<feature type="coiled-coil region" evidence="1">
    <location>
        <begin position="89"/>
        <end position="123"/>
    </location>
</feature>
<organism evidence="3 4">
    <name type="scientific">Barnesiella viscericola</name>
    <dbReference type="NCBI Taxonomy" id="397865"/>
    <lineage>
        <taxon>Bacteria</taxon>
        <taxon>Pseudomonadati</taxon>
        <taxon>Bacteroidota</taxon>
        <taxon>Bacteroidia</taxon>
        <taxon>Bacteroidales</taxon>
        <taxon>Barnesiellaceae</taxon>
        <taxon>Barnesiella</taxon>
    </lineage>
</organism>
<keyword evidence="2" id="KW-0732">Signal</keyword>
<evidence type="ECO:0008006" key="5">
    <source>
        <dbReference type="Google" id="ProtNLM"/>
    </source>
</evidence>
<keyword evidence="1" id="KW-0175">Coiled coil</keyword>
<dbReference type="AlphaFoldDB" id="A0A921SV46"/>
<dbReference type="RefSeq" id="WP_273306318.1">
    <property type="nucleotide sequence ID" value="NZ_DYUD01000023.1"/>
</dbReference>
<name>A0A921SV46_9BACT</name>
<comment type="caution">
    <text evidence="3">The sequence shown here is derived from an EMBL/GenBank/DDBJ whole genome shotgun (WGS) entry which is preliminary data.</text>
</comment>